<proteinExistence type="predicted"/>
<gene>
    <name evidence="2" type="ORF">ACA1_093400</name>
</gene>
<dbReference type="EMBL" id="KB008103">
    <property type="protein sequence ID" value="ELR12794.1"/>
    <property type="molecule type" value="Genomic_DNA"/>
</dbReference>
<dbReference type="Gene3D" id="1.50.10.10">
    <property type="match status" value="1"/>
</dbReference>
<reference evidence="2 3" key="1">
    <citation type="journal article" date="2013" name="Genome Biol.">
        <title>Genome of Acanthamoeba castellanii highlights extensive lateral gene transfer and early evolution of tyrosine kinase signaling.</title>
        <authorList>
            <person name="Clarke M."/>
            <person name="Lohan A.J."/>
            <person name="Liu B."/>
            <person name="Lagkouvardos I."/>
            <person name="Roy S."/>
            <person name="Zafar N."/>
            <person name="Bertelli C."/>
            <person name="Schilde C."/>
            <person name="Kianianmomeni A."/>
            <person name="Burglin T.R."/>
            <person name="Frech C."/>
            <person name="Turcotte B."/>
            <person name="Kopec K.O."/>
            <person name="Synnott J.M."/>
            <person name="Choo C."/>
            <person name="Paponov I."/>
            <person name="Finkler A."/>
            <person name="Soon Heng Tan C."/>
            <person name="Hutchins A.P."/>
            <person name="Weinmeier T."/>
            <person name="Rattei T."/>
            <person name="Chu J.S."/>
            <person name="Gimenez G."/>
            <person name="Irimia M."/>
            <person name="Rigden D.J."/>
            <person name="Fitzpatrick D.A."/>
            <person name="Lorenzo-Morales J."/>
            <person name="Bateman A."/>
            <person name="Chiu C.H."/>
            <person name="Tang P."/>
            <person name="Hegemann P."/>
            <person name="Fromm H."/>
            <person name="Raoult D."/>
            <person name="Greub G."/>
            <person name="Miranda-Saavedra D."/>
            <person name="Chen N."/>
            <person name="Nash P."/>
            <person name="Ginger M.L."/>
            <person name="Horn M."/>
            <person name="Schaap P."/>
            <person name="Caler L."/>
            <person name="Loftus B."/>
        </authorList>
    </citation>
    <scope>NUCLEOTIDE SEQUENCE [LARGE SCALE GENOMIC DNA]</scope>
    <source>
        <strain evidence="2 3">Neff</strain>
    </source>
</reference>
<dbReference type="GO" id="GO:0005975">
    <property type="term" value="P:carbohydrate metabolic process"/>
    <property type="evidence" value="ECO:0007669"/>
    <property type="project" value="InterPro"/>
</dbReference>
<dbReference type="RefSeq" id="XP_004334807.1">
    <property type="nucleotide sequence ID" value="XM_004334759.1"/>
</dbReference>
<dbReference type="Pfam" id="PF06824">
    <property type="entry name" value="Glyco_hydro_125"/>
    <property type="match status" value="1"/>
</dbReference>
<dbReference type="SUPFAM" id="SSF48208">
    <property type="entry name" value="Six-hairpin glycosidases"/>
    <property type="match status" value="1"/>
</dbReference>
<organism evidence="2 3">
    <name type="scientific">Acanthamoeba castellanii (strain ATCC 30010 / Neff)</name>
    <dbReference type="NCBI Taxonomy" id="1257118"/>
    <lineage>
        <taxon>Eukaryota</taxon>
        <taxon>Amoebozoa</taxon>
        <taxon>Discosea</taxon>
        <taxon>Longamoebia</taxon>
        <taxon>Centramoebida</taxon>
        <taxon>Acanthamoebidae</taxon>
        <taxon>Acanthamoeba</taxon>
    </lineage>
</organism>
<protein>
    <submittedName>
        <fullName evidence="2">DUF1237 domain protein</fullName>
    </submittedName>
</protein>
<name>L8GIW0_ACACF</name>
<dbReference type="KEGG" id="acan:ACA1_093400"/>
<dbReference type="PANTHER" id="PTHR31047">
    <property type="entry name" value="MEIOTICALLY UP-REGULATED GENE 157 PROTEIN"/>
    <property type="match status" value="1"/>
</dbReference>
<dbReference type="SMART" id="SM01149">
    <property type="entry name" value="DUF1237"/>
    <property type="match status" value="1"/>
</dbReference>
<dbReference type="Proteomes" id="UP000011083">
    <property type="component" value="Unassembled WGS sequence"/>
</dbReference>
<evidence type="ECO:0000313" key="2">
    <source>
        <dbReference type="EMBL" id="ELR12794.1"/>
    </source>
</evidence>
<feature type="region of interest" description="Disordered" evidence="1">
    <location>
        <begin position="235"/>
        <end position="254"/>
    </location>
</feature>
<sequence>MVAAPKQGAALPAGRPPADQRHFVSPAVDKTIADFSQRMVDKDLATLFSNCLPNTLDTTVFFTNDSSTITKKIDTFVVTGDIDAMWLRDSTNQVLPYLNFVGQDAGIRDMLHGVISRQTFSVLLDAYANAFNHDLSMPSPWMSDSTTKPGFLGTTLDAMTLYLHERKYELDSLCAVMKLSTQYYNLTKDATPFNAEWLKAMGTIVTIITEMQEGSDEEPSPPRYFFQRTTQQPTDTLMHGKGAPARRTGMSKSPFRPSDDASTYLFPIAANAMAVVSLRDLSSMLRSLNVAPELADRAQKLSAEINTAIYTHGVVSHPTYGKMFAYEVDGFGNAYLMDDANVPSLLSLPYLGFCSASDPIYQNTRRFVLSTDNPYYFTSSLGPLAGGIGGPHIGRGYIWPMSIIMRGLTSTSDDEIKDCLEMLKTTTAGTGFMHESFWKDDASTFTRAWFAWANSLFGEFILTVAQQRPHLIFRP</sequence>
<accession>L8GIW0</accession>
<dbReference type="OMA" id="WFAWCNS"/>
<evidence type="ECO:0000313" key="3">
    <source>
        <dbReference type="Proteomes" id="UP000011083"/>
    </source>
</evidence>
<feature type="region of interest" description="Disordered" evidence="1">
    <location>
        <begin position="1"/>
        <end position="20"/>
    </location>
</feature>
<evidence type="ECO:0000256" key="1">
    <source>
        <dbReference type="SAM" id="MobiDB-lite"/>
    </source>
</evidence>
<dbReference type="InterPro" id="IPR012341">
    <property type="entry name" value="6hp_glycosidase-like_sf"/>
</dbReference>
<keyword evidence="3" id="KW-1185">Reference proteome</keyword>
<dbReference type="InterPro" id="IPR008313">
    <property type="entry name" value="GH125"/>
</dbReference>
<dbReference type="STRING" id="1257118.L8GIW0"/>
<dbReference type="PANTHER" id="PTHR31047:SF0">
    <property type="entry name" value="MEIOTICALLY UP-REGULATED GENE 157 PROTEIN"/>
    <property type="match status" value="1"/>
</dbReference>
<dbReference type="OrthoDB" id="7771656at2759"/>
<dbReference type="VEuPathDB" id="AmoebaDB:ACA1_093400"/>
<dbReference type="GeneID" id="14913372"/>
<dbReference type="InterPro" id="IPR008928">
    <property type="entry name" value="6-hairpin_glycosidase_sf"/>
</dbReference>
<dbReference type="PIRSF" id="PIRSF028846">
    <property type="entry name" value="UCP028846"/>
    <property type="match status" value="1"/>
</dbReference>
<dbReference type="AlphaFoldDB" id="L8GIW0"/>